<name>A0A7D6ICB7_9MYCO</name>
<reference evidence="2" key="1">
    <citation type="submission" date="2020-07" db="EMBL/GenBank/DDBJ databases">
        <title>Description of Mycobacterium gordonae subsp. intergordonae subsp.nov. and Mycobacterium gordonae subsp. gordonae subsp. nov.</title>
        <authorList>
            <person name="Yu X."/>
        </authorList>
    </citation>
    <scope>NUCLEOTIDE SEQUENCE [LARGE SCALE GENOMIC DNA]</scope>
    <source>
        <strain evidence="2">24</strain>
    </source>
</reference>
<proteinExistence type="predicted"/>
<dbReference type="AlphaFoldDB" id="A0A7D6ICB7"/>
<evidence type="ECO:0000313" key="1">
    <source>
        <dbReference type="EMBL" id="QLL10117.1"/>
    </source>
</evidence>
<gene>
    <name evidence="1" type="ORF">H0P51_09725</name>
</gene>
<sequence length="185" mass="20788">MYSALATLSGRAYASPTDPPDPPLPEVIVHASGWQPKFPFPYSANRNDVTDADITAEREMCQWFTAEYRELVRQIDRFGYNLLEASNDWTVGQIQAQADAVAANIDQSEAFLAPRAQALTRTTDFANDEHFSIYEGEAFYRLWQHLSNVGVGIKARNTSWVNGPSVERVKHWGSQIHRSHVCDSA</sequence>
<protein>
    <submittedName>
        <fullName evidence="1">Uncharacterized protein</fullName>
    </submittedName>
</protein>
<dbReference type="Proteomes" id="UP000510682">
    <property type="component" value="Chromosome"/>
</dbReference>
<dbReference type="EMBL" id="CP059165">
    <property type="protein sequence ID" value="QLL10117.1"/>
    <property type="molecule type" value="Genomic_DNA"/>
</dbReference>
<keyword evidence="2" id="KW-1185">Reference proteome</keyword>
<evidence type="ECO:0000313" key="2">
    <source>
        <dbReference type="Proteomes" id="UP000510682"/>
    </source>
</evidence>
<reference evidence="2" key="2">
    <citation type="submission" date="2023-07" db="EMBL/GenBank/DDBJ databases">
        <title>Description of Mycobacterium gordonae subsp. intergordonae subsp.nov. and Mycobacterium gordonae subsp. gordonae subsp. nov.</title>
        <authorList>
            <person name="Huang H."/>
        </authorList>
    </citation>
    <scope>NUCLEOTIDE SEQUENCE [LARGE SCALE GENOMIC DNA]</scope>
    <source>
        <strain evidence="2">24</strain>
    </source>
</reference>
<dbReference type="KEGG" id="mgor:H0P51_09725"/>
<accession>A0A7D6ICB7</accession>
<organism evidence="1 2">
    <name type="scientific">Mycobacterium vicinigordonae</name>
    <dbReference type="NCBI Taxonomy" id="1719132"/>
    <lineage>
        <taxon>Bacteria</taxon>
        <taxon>Bacillati</taxon>
        <taxon>Actinomycetota</taxon>
        <taxon>Actinomycetes</taxon>
        <taxon>Mycobacteriales</taxon>
        <taxon>Mycobacteriaceae</taxon>
        <taxon>Mycobacterium</taxon>
    </lineage>
</organism>